<evidence type="ECO:0000256" key="4">
    <source>
        <dbReference type="ARBA" id="ARBA00012645"/>
    </source>
</evidence>
<evidence type="ECO:0000256" key="14">
    <source>
        <dbReference type="RuleBase" id="RU367051"/>
    </source>
</evidence>
<proteinExistence type="inferred from homology"/>
<keyword evidence="15" id="KW-0732">Signal</keyword>
<dbReference type="Gene3D" id="3.40.50.2000">
    <property type="entry name" value="Glycogen Phosphorylase B"/>
    <property type="match status" value="1"/>
</dbReference>
<dbReference type="GO" id="GO:0004377">
    <property type="term" value="F:GDP-Man:Man(3)GlcNAc(2)-PP-Dol alpha-1,2-mannosyltransferase activity"/>
    <property type="evidence" value="ECO:0007669"/>
    <property type="project" value="UniProtKB-UniRule"/>
</dbReference>
<evidence type="ECO:0000256" key="11">
    <source>
        <dbReference type="ARBA" id="ARBA00023136"/>
    </source>
</evidence>
<comment type="function">
    <text evidence="13">GDP-Man:Man(3)GlcNAc(2)-PP-Dol alpha-1,2-mannosyltransferase that operates in the biosynthetic pathway of dolichol-linked oligosaccharides, the glycan precursors employed in protein asparagine (N)-glycosylation. The assembly of dolichol-linked oligosaccharides begins on the cytosolic side of the endoplasmic reticulum membrane and finishes in its lumen. The sequential addition of sugars to dolichol pyrophosphate produces dolichol-linked oligosaccharides containing fourteen sugars, including two GlcNAcs, nine mannoses and three glucoses. Once assembled, the oligosaccharide is transferred from the lipid to nascent proteins by oligosaccharyltransferases. Catalyzes, on the cytoplasmic face of the endoplasmic reticulum, the addition of the fourth and fifth mannose residues to the dolichol-linked oligosaccharide chain, to produce Man(5)GlcNAc(2)-PP-dolichol core oligosaccharide. Man(5)GlcNAc(2)-PP-dolichol is a substrate for ALG3, the following enzyme in the biosynthetic pathway.</text>
</comment>
<evidence type="ECO:0000256" key="12">
    <source>
        <dbReference type="ARBA" id="ARBA00045065"/>
    </source>
</evidence>
<evidence type="ECO:0000313" key="18">
    <source>
        <dbReference type="Proteomes" id="UP000887566"/>
    </source>
</evidence>
<keyword evidence="9 14" id="KW-0256">Endoplasmic reticulum</keyword>
<keyword evidence="10" id="KW-1133">Transmembrane helix</keyword>
<feature type="domain" description="Glycosyl transferase family 1" evidence="16">
    <location>
        <begin position="269"/>
        <end position="386"/>
    </location>
</feature>
<comment type="catalytic activity">
    <reaction evidence="12 14">
        <text>an alpha-D-Man-(1-&gt;3)-[alpha-D-Man-(1-&gt;6)]-beta-D-Man-(1-&gt;4)-beta-D-GlcNAc-(1-&gt;4)-alpha-D-GlcNAc-diphospho-di-trans,poly-cis-dolichol + 2 GDP-alpha-D-mannose = an alpha-D-Man-(1-&gt;2)-alpha-D-Man-(1-&gt;2)-alpha-D-Man-(1-&gt;3)-[alpha-D-Man-(1-&gt;6)]-beta-D-Man-(1-&gt;4)-beta-D-GlcNAc-(1-&gt;4)-alpha-D-GlcNAc-diphospho-di-trans,poly-cis-dolichol + 2 GDP + 2 H(+)</text>
        <dbReference type="Rhea" id="RHEA:29523"/>
        <dbReference type="Rhea" id="RHEA-COMP:19515"/>
        <dbReference type="Rhea" id="RHEA-COMP:19516"/>
        <dbReference type="ChEBI" id="CHEBI:15378"/>
        <dbReference type="ChEBI" id="CHEBI:57527"/>
        <dbReference type="ChEBI" id="CHEBI:58189"/>
        <dbReference type="ChEBI" id="CHEBI:132511"/>
        <dbReference type="ChEBI" id="CHEBI:132515"/>
        <dbReference type="EC" id="2.4.1.131"/>
    </reaction>
    <physiologicalReaction direction="left-to-right" evidence="12 14">
        <dbReference type="Rhea" id="RHEA:29524"/>
    </physiologicalReaction>
</comment>
<evidence type="ECO:0000256" key="13">
    <source>
        <dbReference type="ARBA" id="ARBA00045128"/>
    </source>
</evidence>
<evidence type="ECO:0000256" key="15">
    <source>
        <dbReference type="SAM" id="SignalP"/>
    </source>
</evidence>
<keyword evidence="8" id="KW-0812">Transmembrane</keyword>
<evidence type="ECO:0000256" key="1">
    <source>
        <dbReference type="ARBA" id="ARBA00004389"/>
    </source>
</evidence>
<evidence type="ECO:0000256" key="10">
    <source>
        <dbReference type="ARBA" id="ARBA00022989"/>
    </source>
</evidence>
<dbReference type="Proteomes" id="UP000887566">
    <property type="component" value="Unplaced"/>
</dbReference>
<evidence type="ECO:0000256" key="7">
    <source>
        <dbReference type="ARBA" id="ARBA00022679"/>
    </source>
</evidence>
<name>A0A914XD38_9BILA</name>
<evidence type="ECO:0000256" key="8">
    <source>
        <dbReference type="ARBA" id="ARBA00022692"/>
    </source>
</evidence>
<evidence type="ECO:0000256" key="3">
    <source>
        <dbReference type="ARBA" id="ARBA00009481"/>
    </source>
</evidence>
<dbReference type="PANTHER" id="PTHR45919">
    <property type="entry name" value="GDP-MAN:MAN(3)GLCNAC(2)-PP-DOL ALPHA-1,2-MANNOSYLTRANSFERASE"/>
    <property type="match status" value="1"/>
</dbReference>
<dbReference type="EC" id="2.4.1.131" evidence="4 14"/>
<keyword evidence="11" id="KW-0472">Membrane</keyword>
<comment type="similarity">
    <text evidence="3 14">Belongs to the glycosyltransferase group 1 family. Glycosyltransferase 4 subfamily.</text>
</comment>
<dbReference type="GO" id="GO:0005789">
    <property type="term" value="C:endoplasmic reticulum membrane"/>
    <property type="evidence" value="ECO:0007669"/>
    <property type="project" value="UniProtKB-SubCell"/>
</dbReference>
<evidence type="ECO:0000256" key="6">
    <source>
        <dbReference type="ARBA" id="ARBA00022676"/>
    </source>
</evidence>
<evidence type="ECO:0000259" key="16">
    <source>
        <dbReference type="Pfam" id="PF00534"/>
    </source>
</evidence>
<feature type="signal peptide" evidence="15">
    <location>
        <begin position="1"/>
        <end position="19"/>
    </location>
</feature>
<dbReference type="InterPro" id="IPR038013">
    <property type="entry name" value="ALG11"/>
</dbReference>
<evidence type="ECO:0000313" key="19">
    <source>
        <dbReference type="WBParaSite" id="PSAMB.scaffold7101size8231.g29593.t1"/>
    </source>
</evidence>
<keyword evidence="18" id="KW-1185">Reference proteome</keyword>
<dbReference type="AlphaFoldDB" id="A0A914XD38"/>
<protein>
    <recommendedName>
        <fullName evidence="5 14">GDP-Man:Man(3)GlcNAc(2)-PP-Dol alpha-1,2-mannosyltransferase</fullName>
        <ecNumber evidence="4 14">2.4.1.131</ecNumber>
    </recommendedName>
</protein>
<organism evidence="18 19">
    <name type="scientific">Plectus sambesii</name>
    <dbReference type="NCBI Taxonomy" id="2011161"/>
    <lineage>
        <taxon>Eukaryota</taxon>
        <taxon>Metazoa</taxon>
        <taxon>Ecdysozoa</taxon>
        <taxon>Nematoda</taxon>
        <taxon>Chromadorea</taxon>
        <taxon>Plectida</taxon>
        <taxon>Plectina</taxon>
        <taxon>Plectoidea</taxon>
        <taxon>Plectidae</taxon>
        <taxon>Plectus</taxon>
    </lineage>
</organism>
<comment type="pathway">
    <text evidence="2 14">Protein modification; protein glycosylation.</text>
</comment>
<sequence>MLLEAVLLCASILIVASVALRYRRQQKTCAFFHPYCNAGGGGERVLWCAINAMQKRFAKENYKYVVYTGDTDANPREIVEKAQKRFNVVVDASSVHFVYLHWRGLLEAERYPRFTLLCQTLAGFVVGLEALWRLNPAVFVDSMGYPLTLPLFRWFAGASVACYVHYPTISTDMIGVVQERRGTFNNAQWIAQSTVLSRGKLLYYRLFALLYKLCGKAADVIMVNSTWTFGHIAELWARPGDTNIVYPPCDVDTFCKLKLRAEQLRPVVKILSIGQIRPEKNHRLQLESFALLKKELASRKSDIIPRLVIAGGCRHKDDIERAENLQKYAKELNIDDSVEWRLNIPFDELLVELSEAMIGVHTMWNEHFGISVVEGMAAGNIMIASD</sequence>
<dbReference type="SUPFAM" id="SSF53756">
    <property type="entry name" value="UDP-Glycosyltransferase/glycogen phosphorylase"/>
    <property type="match status" value="1"/>
</dbReference>
<evidence type="ECO:0000259" key="17">
    <source>
        <dbReference type="Pfam" id="PF15924"/>
    </source>
</evidence>
<evidence type="ECO:0000256" key="2">
    <source>
        <dbReference type="ARBA" id="ARBA00004922"/>
    </source>
</evidence>
<dbReference type="Pfam" id="PF15924">
    <property type="entry name" value="ALG11_N"/>
    <property type="match status" value="1"/>
</dbReference>
<keyword evidence="7 14" id="KW-0808">Transferase</keyword>
<comment type="subcellular location">
    <subcellularLocation>
        <location evidence="1">Endoplasmic reticulum membrane</location>
        <topology evidence="1">Single-pass membrane protein</topology>
    </subcellularLocation>
</comment>
<evidence type="ECO:0000256" key="9">
    <source>
        <dbReference type="ARBA" id="ARBA00022824"/>
    </source>
</evidence>
<dbReference type="CDD" id="cd03806">
    <property type="entry name" value="GT4_ALG11-like"/>
    <property type="match status" value="1"/>
</dbReference>
<dbReference type="Pfam" id="PF00534">
    <property type="entry name" value="Glycos_transf_1"/>
    <property type="match status" value="1"/>
</dbReference>
<evidence type="ECO:0000256" key="5">
    <source>
        <dbReference type="ARBA" id="ARBA00022018"/>
    </source>
</evidence>
<dbReference type="GO" id="GO:0006487">
    <property type="term" value="P:protein N-linked glycosylation"/>
    <property type="evidence" value="ECO:0007669"/>
    <property type="project" value="TreeGrafter"/>
</dbReference>
<feature type="domain" description="ALG11 mannosyltransferase N-terminal" evidence="17">
    <location>
        <begin position="27"/>
        <end position="236"/>
    </location>
</feature>
<dbReference type="PANTHER" id="PTHR45919:SF1">
    <property type="entry name" value="GDP-MAN:MAN(3)GLCNAC(2)-PP-DOL ALPHA-1,2-MANNOSYLTRANSFERASE"/>
    <property type="match status" value="1"/>
</dbReference>
<accession>A0A914XD38</accession>
<dbReference type="WBParaSite" id="PSAMB.scaffold7101size8231.g29593.t1">
    <property type="protein sequence ID" value="PSAMB.scaffold7101size8231.g29593.t1"/>
    <property type="gene ID" value="PSAMB.scaffold7101size8231.g29593"/>
</dbReference>
<feature type="chain" id="PRO_5036850829" description="GDP-Man:Man(3)GlcNAc(2)-PP-Dol alpha-1,2-mannosyltransferase" evidence="15">
    <location>
        <begin position="20"/>
        <end position="386"/>
    </location>
</feature>
<keyword evidence="6 14" id="KW-0328">Glycosyltransferase</keyword>
<dbReference type="InterPro" id="IPR031814">
    <property type="entry name" value="ALG11_N"/>
</dbReference>
<reference evidence="19" key="1">
    <citation type="submission" date="2022-11" db="UniProtKB">
        <authorList>
            <consortium name="WormBaseParasite"/>
        </authorList>
    </citation>
    <scope>IDENTIFICATION</scope>
</reference>
<dbReference type="InterPro" id="IPR001296">
    <property type="entry name" value="Glyco_trans_1"/>
</dbReference>